<evidence type="ECO:0000313" key="4">
    <source>
        <dbReference type="EMBL" id="TVX93757.1"/>
    </source>
</evidence>
<dbReference type="OrthoDB" id="9803907at2"/>
<keyword evidence="2" id="KW-0067">ATP-binding</keyword>
<dbReference type="RefSeq" id="WP_144990553.1">
    <property type="nucleotide sequence ID" value="NZ_VNJK01000001.1"/>
</dbReference>
<evidence type="ECO:0000256" key="1">
    <source>
        <dbReference type="ARBA" id="ARBA00022598"/>
    </source>
</evidence>
<dbReference type="PROSITE" id="PS50975">
    <property type="entry name" value="ATP_GRASP"/>
    <property type="match status" value="1"/>
</dbReference>
<dbReference type="AlphaFoldDB" id="A0A559J1K7"/>
<dbReference type="GO" id="GO:0005737">
    <property type="term" value="C:cytoplasm"/>
    <property type="evidence" value="ECO:0007669"/>
    <property type="project" value="TreeGrafter"/>
</dbReference>
<reference evidence="4 5" key="1">
    <citation type="submission" date="2019-07" db="EMBL/GenBank/DDBJ databases">
        <authorList>
            <person name="Kim J."/>
        </authorList>
    </citation>
    <scope>NUCLEOTIDE SEQUENCE [LARGE SCALE GENOMIC DNA]</scope>
    <source>
        <strain evidence="4 5">N4</strain>
    </source>
</reference>
<protein>
    <recommendedName>
        <fullName evidence="3">ATP-grasp domain-containing protein</fullName>
    </recommendedName>
</protein>
<evidence type="ECO:0000259" key="3">
    <source>
        <dbReference type="PROSITE" id="PS50975"/>
    </source>
</evidence>
<dbReference type="PANTHER" id="PTHR21621">
    <property type="entry name" value="RIBOSOMAL PROTEIN S6 MODIFICATION PROTEIN"/>
    <property type="match status" value="1"/>
</dbReference>
<proteinExistence type="predicted"/>
<dbReference type="GO" id="GO:0008716">
    <property type="term" value="F:D-alanine-D-alanine ligase activity"/>
    <property type="evidence" value="ECO:0007669"/>
    <property type="project" value="InterPro"/>
</dbReference>
<dbReference type="GO" id="GO:0046872">
    <property type="term" value="F:metal ion binding"/>
    <property type="evidence" value="ECO:0007669"/>
    <property type="project" value="InterPro"/>
</dbReference>
<dbReference type="InterPro" id="IPR011761">
    <property type="entry name" value="ATP-grasp"/>
</dbReference>
<evidence type="ECO:0000313" key="5">
    <source>
        <dbReference type="Proteomes" id="UP000318102"/>
    </source>
</evidence>
<dbReference type="Pfam" id="PF07478">
    <property type="entry name" value="Dala_Dala_lig_C"/>
    <property type="match status" value="1"/>
</dbReference>
<dbReference type="SUPFAM" id="SSF56059">
    <property type="entry name" value="Glutathione synthetase ATP-binding domain-like"/>
    <property type="match status" value="1"/>
</dbReference>
<dbReference type="GO" id="GO:0005524">
    <property type="term" value="F:ATP binding"/>
    <property type="evidence" value="ECO:0007669"/>
    <property type="project" value="UniProtKB-UniRule"/>
</dbReference>
<sequence length="331" mass="36633">MTQQIVQNLQNKLIVSKAKEMQIDCKLLLPGCEDFLELTYRGKTIIINKTRSHKLPLMSGFLAKNKEASNLLLERAGLPVPAYIVVPHMCEEAEHFLHTYRNVTVKPLDASCSIGVTLGIKSVEQLEDAIQLAKQHSDKIMIQKYVEGNDYRVLVIAGKVVAVIGYELASLEGDGQSTIEQLINQLNEARIIRNEVCEIESFPAINIQSNALHANLRAQGKTIQYVVEQGERVELFSIDNIPAGEISEINMNRTNDICAANAKIAVEAARALNIDVAGIDIRCQDITAPITDENGGILEVNALPDMSTHLLPFQGSSIDVYTAYLEYLFED</sequence>
<keyword evidence="1" id="KW-0436">Ligase</keyword>
<dbReference type="Proteomes" id="UP000318102">
    <property type="component" value="Unassembled WGS sequence"/>
</dbReference>
<feature type="domain" description="ATP-grasp" evidence="3">
    <location>
        <begin position="70"/>
        <end position="329"/>
    </location>
</feature>
<dbReference type="EMBL" id="VNJK01000001">
    <property type="protein sequence ID" value="TVX93757.1"/>
    <property type="molecule type" value="Genomic_DNA"/>
</dbReference>
<comment type="caution">
    <text evidence="4">The sequence shown here is derived from an EMBL/GenBank/DDBJ whole genome shotgun (WGS) entry which is preliminary data.</text>
</comment>
<accession>A0A559J1K7</accession>
<keyword evidence="2" id="KW-0547">Nucleotide-binding</keyword>
<evidence type="ECO:0000256" key="2">
    <source>
        <dbReference type="PROSITE-ProRule" id="PRU00409"/>
    </source>
</evidence>
<organism evidence="4 5">
    <name type="scientific">Paenibacillus agilis</name>
    <dbReference type="NCBI Taxonomy" id="3020863"/>
    <lineage>
        <taxon>Bacteria</taxon>
        <taxon>Bacillati</taxon>
        <taxon>Bacillota</taxon>
        <taxon>Bacilli</taxon>
        <taxon>Bacillales</taxon>
        <taxon>Paenibacillaceae</taxon>
        <taxon>Paenibacillus</taxon>
    </lineage>
</organism>
<keyword evidence="5" id="KW-1185">Reference proteome</keyword>
<dbReference type="Gene3D" id="3.30.470.20">
    <property type="entry name" value="ATP-grasp fold, B domain"/>
    <property type="match status" value="2"/>
</dbReference>
<gene>
    <name evidence="4" type="ORF">FPZ44_12225</name>
</gene>
<dbReference type="PANTHER" id="PTHR21621:SF0">
    <property type="entry name" value="BETA-CITRYLGLUTAMATE SYNTHASE B-RELATED"/>
    <property type="match status" value="1"/>
</dbReference>
<dbReference type="InterPro" id="IPR011095">
    <property type="entry name" value="Dala_Dala_lig_C"/>
</dbReference>
<name>A0A559J1K7_9BACL</name>